<name>A0ABV0V3X8_9TELE</name>
<sequence length="77" mass="8663">MPQQGFKGWKPGGKEIKVDCCRNNPASAPGNKDLKDPDFRQQCPCVFPHKDKSRYVSADSRDAVRRIRVAVLGSSMW</sequence>
<reference evidence="1 2" key="1">
    <citation type="submission" date="2021-06" db="EMBL/GenBank/DDBJ databases">
        <authorList>
            <person name="Palmer J.M."/>
        </authorList>
    </citation>
    <scope>NUCLEOTIDE SEQUENCE [LARGE SCALE GENOMIC DNA]</scope>
    <source>
        <strain evidence="2">if_2019</strain>
        <tissue evidence="1">Muscle</tissue>
    </source>
</reference>
<gene>
    <name evidence="1" type="ORF">ILYODFUR_015064</name>
</gene>
<comment type="caution">
    <text evidence="1">The sequence shown here is derived from an EMBL/GenBank/DDBJ whole genome shotgun (WGS) entry which is preliminary data.</text>
</comment>
<dbReference type="EMBL" id="JAHRIQ010093986">
    <property type="protein sequence ID" value="MEQ2251814.1"/>
    <property type="molecule type" value="Genomic_DNA"/>
</dbReference>
<dbReference type="Proteomes" id="UP001482620">
    <property type="component" value="Unassembled WGS sequence"/>
</dbReference>
<accession>A0ABV0V3X8</accession>
<keyword evidence="2" id="KW-1185">Reference proteome</keyword>
<proteinExistence type="predicted"/>
<organism evidence="1 2">
    <name type="scientific">Ilyodon furcidens</name>
    <name type="common">goldbreast splitfin</name>
    <dbReference type="NCBI Taxonomy" id="33524"/>
    <lineage>
        <taxon>Eukaryota</taxon>
        <taxon>Metazoa</taxon>
        <taxon>Chordata</taxon>
        <taxon>Craniata</taxon>
        <taxon>Vertebrata</taxon>
        <taxon>Euteleostomi</taxon>
        <taxon>Actinopterygii</taxon>
        <taxon>Neopterygii</taxon>
        <taxon>Teleostei</taxon>
        <taxon>Neoteleostei</taxon>
        <taxon>Acanthomorphata</taxon>
        <taxon>Ovalentaria</taxon>
        <taxon>Atherinomorphae</taxon>
        <taxon>Cyprinodontiformes</taxon>
        <taxon>Goodeidae</taxon>
        <taxon>Ilyodon</taxon>
    </lineage>
</organism>
<evidence type="ECO:0000313" key="2">
    <source>
        <dbReference type="Proteomes" id="UP001482620"/>
    </source>
</evidence>
<evidence type="ECO:0000313" key="1">
    <source>
        <dbReference type="EMBL" id="MEQ2251814.1"/>
    </source>
</evidence>
<protein>
    <submittedName>
        <fullName evidence="1">Uncharacterized protein</fullName>
    </submittedName>
</protein>